<keyword evidence="1" id="KW-0808">Transferase</keyword>
<dbReference type="EMBL" id="KN840871">
    <property type="protein sequence ID" value="KIP01195.1"/>
    <property type="molecule type" value="Genomic_DNA"/>
</dbReference>
<evidence type="ECO:0000256" key="3">
    <source>
        <dbReference type="ARBA" id="ARBA00022777"/>
    </source>
</evidence>
<dbReference type="Proteomes" id="UP000053257">
    <property type="component" value="Unassembled WGS sequence"/>
</dbReference>
<dbReference type="GO" id="GO:0005737">
    <property type="term" value="C:cytoplasm"/>
    <property type="evidence" value="ECO:0007669"/>
    <property type="project" value="TreeGrafter"/>
</dbReference>
<keyword evidence="8" id="KW-1185">Reference proteome</keyword>
<feature type="domain" description="Protein kinase" evidence="6">
    <location>
        <begin position="1"/>
        <end position="135"/>
    </location>
</feature>
<keyword evidence="4" id="KW-0067">ATP-binding</keyword>
<dbReference type="PROSITE" id="PS00108">
    <property type="entry name" value="PROTEIN_KINASE_ST"/>
    <property type="match status" value="1"/>
</dbReference>
<sequence>MRTQYLHSMGIVHRDVKPQNILITSVEPLIAKISDFGLSKTIDPSSTDSYLRSVVGSAMFVAPEVIAHRTRDLEQGYDFKVDSFSMGVTIFFLVSLAWPFPNMQLEELLIGWTDRRAIKWNRLPSTVSANGASFG</sequence>
<name>A0A0C3S182_PHLG1</name>
<reference evidence="7 8" key="1">
    <citation type="journal article" date="2014" name="PLoS Genet.">
        <title>Analysis of the Phlebiopsis gigantea genome, transcriptome and secretome provides insight into its pioneer colonization strategies of wood.</title>
        <authorList>
            <person name="Hori C."/>
            <person name="Ishida T."/>
            <person name="Igarashi K."/>
            <person name="Samejima M."/>
            <person name="Suzuki H."/>
            <person name="Master E."/>
            <person name="Ferreira P."/>
            <person name="Ruiz-Duenas F.J."/>
            <person name="Held B."/>
            <person name="Canessa P."/>
            <person name="Larrondo L.F."/>
            <person name="Schmoll M."/>
            <person name="Druzhinina I.S."/>
            <person name="Kubicek C.P."/>
            <person name="Gaskell J.A."/>
            <person name="Kersten P."/>
            <person name="St John F."/>
            <person name="Glasner J."/>
            <person name="Sabat G."/>
            <person name="Splinter BonDurant S."/>
            <person name="Syed K."/>
            <person name="Yadav J."/>
            <person name="Mgbeahuruike A.C."/>
            <person name="Kovalchuk A."/>
            <person name="Asiegbu F.O."/>
            <person name="Lackner G."/>
            <person name="Hoffmeister D."/>
            <person name="Rencoret J."/>
            <person name="Gutierrez A."/>
            <person name="Sun H."/>
            <person name="Lindquist E."/>
            <person name="Barry K."/>
            <person name="Riley R."/>
            <person name="Grigoriev I.V."/>
            <person name="Henrissat B."/>
            <person name="Kues U."/>
            <person name="Berka R.M."/>
            <person name="Martinez A.T."/>
            <person name="Covert S.F."/>
            <person name="Blanchette R.A."/>
            <person name="Cullen D."/>
        </authorList>
    </citation>
    <scope>NUCLEOTIDE SEQUENCE [LARGE SCALE GENOMIC DNA]</scope>
    <source>
        <strain evidence="7 8">11061_1 CR5-6</strain>
    </source>
</reference>
<evidence type="ECO:0000256" key="5">
    <source>
        <dbReference type="ARBA" id="ARBA00037982"/>
    </source>
</evidence>
<dbReference type="Gene3D" id="1.10.510.10">
    <property type="entry name" value="Transferase(Phosphotransferase) domain 1"/>
    <property type="match status" value="1"/>
</dbReference>
<dbReference type="InterPro" id="IPR000719">
    <property type="entry name" value="Prot_kinase_dom"/>
</dbReference>
<dbReference type="GO" id="GO:0005524">
    <property type="term" value="F:ATP binding"/>
    <property type="evidence" value="ECO:0007669"/>
    <property type="project" value="UniProtKB-KW"/>
</dbReference>
<dbReference type="OrthoDB" id="193860at2759"/>
<evidence type="ECO:0000313" key="8">
    <source>
        <dbReference type="Proteomes" id="UP000053257"/>
    </source>
</evidence>
<organism evidence="7 8">
    <name type="scientific">Phlebiopsis gigantea (strain 11061_1 CR5-6)</name>
    <name type="common">White-rot fungus</name>
    <name type="synonym">Peniophora gigantea</name>
    <dbReference type="NCBI Taxonomy" id="745531"/>
    <lineage>
        <taxon>Eukaryota</taxon>
        <taxon>Fungi</taxon>
        <taxon>Dikarya</taxon>
        <taxon>Basidiomycota</taxon>
        <taxon>Agaricomycotina</taxon>
        <taxon>Agaricomycetes</taxon>
        <taxon>Polyporales</taxon>
        <taxon>Phanerochaetaceae</taxon>
        <taxon>Phlebiopsis</taxon>
    </lineage>
</organism>
<dbReference type="GO" id="GO:0004672">
    <property type="term" value="F:protein kinase activity"/>
    <property type="evidence" value="ECO:0007669"/>
    <property type="project" value="InterPro"/>
</dbReference>
<evidence type="ECO:0000256" key="2">
    <source>
        <dbReference type="ARBA" id="ARBA00022741"/>
    </source>
</evidence>
<dbReference type="Pfam" id="PF00069">
    <property type="entry name" value="Pkinase"/>
    <property type="match status" value="1"/>
</dbReference>
<evidence type="ECO:0000259" key="6">
    <source>
        <dbReference type="PROSITE" id="PS50011"/>
    </source>
</evidence>
<dbReference type="STRING" id="745531.A0A0C3S182"/>
<proteinExistence type="inferred from homology"/>
<evidence type="ECO:0000313" key="7">
    <source>
        <dbReference type="EMBL" id="KIP01195.1"/>
    </source>
</evidence>
<dbReference type="AlphaFoldDB" id="A0A0C3S182"/>
<accession>A0A0C3S182</accession>
<dbReference type="HOGENOM" id="CLU_1886510_0_0_1"/>
<dbReference type="InterPro" id="IPR050339">
    <property type="entry name" value="CC_SR_Kinase"/>
</dbReference>
<dbReference type="GO" id="GO:0005634">
    <property type="term" value="C:nucleus"/>
    <property type="evidence" value="ECO:0007669"/>
    <property type="project" value="TreeGrafter"/>
</dbReference>
<protein>
    <recommendedName>
        <fullName evidence="6">Protein kinase domain-containing protein</fullName>
    </recommendedName>
</protein>
<evidence type="ECO:0000256" key="4">
    <source>
        <dbReference type="ARBA" id="ARBA00022840"/>
    </source>
</evidence>
<gene>
    <name evidence="7" type="ORF">PHLGIDRAFT_123575</name>
</gene>
<dbReference type="SUPFAM" id="SSF56112">
    <property type="entry name" value="Protein kinase-like (PK-like)"/>
    <property type="match status" value="1"/>
</dbReference>
<dbReference type="InterPro" id="IPR011009">
    <property type="entry name" value="Kinase-like_dom_sf"/>
</dbReference>
<keyword evidence="2" id="KW-0547">Nucleotide-binding</keyword>
<dbReference type="SMART" id="SM00220">
    <property type="entry name" value="S_TKc"/>
    <property type="match status" value="1"/>
</dbReference>
<keyword evidence="3" id="KW-0418">Kinase</keyword>
<dbReference type="InterPro" id="IPR008271">
    <property type="entry name" value="Ser/Thr_kinase_AS"/>
</dbReference>
<dbReference type="PROSITE" id="PS50011">
    <property type="entry name" value="PROTEIN_KINASE_DOM"/>
    <property type="match status" value="1"/>
</dbReference>
<comment type="similarity">
    <text evidence="5">Belongs to the protein kinase superfamily. Ser/Thr protein kinase family. GCN2 subfamily.</text>
</comment>
<evidence type="ECO:0000256" key="1">
    <source>
        <dbReference type="ARBA" id="ARBA00022679"/>
    </source>
</evidence>
<dbReference type="PANTHER" id="PTHR11042">
    <property type="entry name" value="EUKARYOTIC TRANSLATION INITIATION FACTOR 2-ALPHA KINASE EIF2-ALPHA KINASE -RELATED"/>
    <property type="match status" value="1"/>
</dbReference>